<dbReference type="KEGG" id="dmp:FAK_00250"/>
<protein>
    <recommendedName>
        <fullName evidence="1">Metallo-beta-lactamase domain-containing protein</fullName>
    </recommendedName>
</protein>
<dbReference type="Proteomes" id="UP001366166">
    <property type="component" value="Chromosome"/>
</dbReference>
<dbReference type="SUPFAM" id="SSF56281">
    <property type="entry name" value="Metallo-hydrolase/oxidoreductase"/>
    <property type="match status" value="1"/>
</dbReference>
<dbReference type="InterPro" id="IPR050855">
    <property type="entry name" value="NDM-1-like"/>
</dbReference>
<gene>
    <name evidence="2" type="ORF">FAK_00250</name>
</gene>
<dbReference type="Pfam" id="PF00753">
    <property type="entry name" value="Lactamase_B"/>
    <property type="match status" value="1"/>
</dbReference>
<evidence type="ECO:0000313" key="3">
    <source>
        <dbReference type="Proteomes" id="UP001366166"/>
    </source>
</evidence>
<dbReference type="SMART" id="SM00849">
    <property type="entry name" value="Lactamase_B"/>
    <property type="match status" value="1"/>
</dbReference>
<name>A0AAU9ECE7_9BACT</name>
<feature type="domain" description="Metallo-beta-lactamase" evidence="1">
    <location>
        <begin position="21"/>
        <end position="226"/>
    </location>
</feature>
<dbReference type="Gene3D" id="3.60.15.10">
    <property type="entry name" value="Ribonuclease Z/Hydroxyacylglutathione hydrolase-like"/>
    <property type="match status" value="1"/>
</dbReference>
<dbReference type="AlphaFoldDB" id="A0AAU9ECE7"/>
<dbReference type="InterPro" id="IPR001279">
    <property type="entry name" value="Metallo-B-lactamas"/>
</dbReference>
<dbReference type="EMBL" id="AP028679">
    <property type="protein sequence ID" value="BEQ12959.1"/>
    <property type="molecule type" value="Genomic_DNA"/>
</dbReference>
<evidence type="ECO:0000259" key="1">
    <source>
        <dbReference type="SMART" id="SM00849"/>
    </source>
</evidence>
<sequence>MSSQIPRPIQLSDNLYQLGTMAFPVYLSLGRVAMLIEGGTGATAEIIARQVQMLGIDPGRIAYMALTHTHADHIGAVPRLRRLWPGMKILAGPKAAEMLAHPKHVERFLPADRMISKILLGQGVIDEMPPMLEDYDFRVDAVLGEGARIDLGEGVVWHILLTPGHSPCHVAYFEERDGVVALGDLAGYCDFEREIIWPNYFHSLEEYCLSMQKLAILPGKLALLSHNGSANLLERPLLEQAVAATLEYHHRLLERLGAGESLEELCQEQAAWVYSYAPIASVKAIEFLVGQLCGQSRRMATLNQGPELGWSLAGGQEAGASAGA</sequence>
<reference evidence="3" key="1">
    <citation type="journal article" date="2023" name="Arch. Microbiol.">
        <title>Desulfoferula mesophilus gen. nov. sp. nov., a mesophilic sulfate-reducing bacterium isolated from a brackish lake sediment.</title>
        <authorList>
            <person name="Watanabe T."/>
            <person name="Yabe T."/>
            <person name="Tsuji J.M."/>
            <person name="Fukui M."/>
        </authorList>
    </citation>
    <scope>NUCLEOTIDE SEQUENCE [LARGE SCALE GENOMIC DNA]</scope>
    <source>
        <strain evidence="3">12FAK</strain>
    </source>
</reference>
<evidence type="ECO:0000313" key="2">
    <source>
        <dbReference type="EMBL" id="BEQ12959.1"/>
    </source>
</evidence>
<dbReference type="PANTHER" id="PTHR42951">
    <property type="entry name" value="METALLO-BETA-LACTAMASE DOMAIN-CONTAINING"/>
    <property type="match status" value="1"/>
</dbReference>
<organism evidence="2 3">
    <name type="scientific">Desulfoferula mesophila</name>
    <dbReference type="NCBI Taxonomy" id="3058419"/>
    <lineage>
        <taxon>Bacteria</taxon>
        <taxon>Pseudomonadati</taxon>
        <taxon>Thermodesulfobacteriota</taxon>
        <taxon>Desulfarculia</taxon>
        <taxon>Desulfarculales</taxon>
        <taxon>Desulfarculaceae</taxon>
        <taxon>Desulfoferula</taxon>
    </lineage>
</organism>
<dbReference type="InterPro" id="IPR036866">
    <property type="entry name" value="RibonucZ/Hydroxyglut_hydro"/>
</dbReference>
<accession>A0AAU9ECE7</accession>
<proteinExistence type="predicted"/>
<dbReference type="RefSeq" id="WP_338604042.1">
    <property type="nucleotide sequence ID" value="NZ_AP028679.1"/>
</dbReference>
<keyword evidence="3" id="KW-1185">Reference proteome</keyword>